<organism evidence="6 7">
    <name type="scientific">Acer saccharum</name>
    <name type="common">Sugar maple</name>
    <dbReference type="NCBI Taxonomy" id="4024"/>
    <lineage>
        <taxon>Eukaryota</taxon>
        <taxon>Viridiplantae</taxon>
        <taxon>Streptophyta</taxon>
        <taxon>Embryophyta</taxon>
        <taxon>Tracheophyta</taxon>
        <taxon>Spermatophyta</taxon>
        <taxon>Magnoliopsida</taxon>
        <taxon>eudicotyledons</taxon>
        <taxon>Gunneridae</taxon>
        <taxon>Pentapetalae</taxon>
        <taxon>rosids</taxon>
        <taxon>malvids</taxon>
        <taxon>Sapindales</taxon>
        <taxon>Sapindaceae</taxon>
        <taxon>Hippocastanoideae</taxon>
        <taxon>Acereae</taxon>
        <taxon>Acer</taxon>
    </lineage>
</organism>
<comment type="caution">
    <text evidence="6">The sequence shown here is derived from an EMBL/GenBank/DDBJ whole genome shotgun (WGS) entry which is preliminary data.</text>
</comment>
<evidence type="ECO:0000313" key="6">
    <source>
        <dbReference type="EMBL" id="KAK0571887.1"/>
    </source>
</evidence>
<dbReference type="Gene3D" id="2.130.10.10">
    <property type="entry name" value="YVTN repeat-like/Quinoprotein amine dehydrogenase"/>
    <property type="match status" value="1"/>
</dbReference>
<dbReference type="AlphaFoldDB" id="A0AA39VAP8"/>
<dbReference type="EMBL" id="JAUESC010000388">
    <property type="protein sequence ID" value="KAK0571887.1"/>
    <property type="molecule type" value="Genomic_DNA"/>
</dbReference>
<evidence type="ECO:0000256" key="3">
    <source>
        <dbReference type="ARBA" id="ARBA00022737"/>
    </source>
</evidence>
<evidence type="ECO:0000313" key="7">
    <source>
        <dbReference type="Proteomes" id="UP001168877"/>
    </source>
</evidence>
<keyword evidence="3" id="KW-0677">Repeat</keyword>
<gene>
    <name evidence="6" type="ORF">LWI29_023091</name>
</gene>
<dbReference type="InterPro" id="IPR051972">
    <property type="entry name" value="Glutamate-rich_WD_repeat"/>
</dbReference>
<dbReference type="GO" id="GO:0042254">
    <property type="term" value="P:ribosome biogenesis"/>
    <property type="evidence" value="ECO:0007669"/>
    <property type="project" value="TreeGrafter"/>
</dbReference>
<dbReference type="InterPro" id="IPR022052">
    <property type="entry name" value="Histone-bd_RBBP4-like_N"/>
</dbReference>
<feature type="region of interest" description="Disordered" evidence="4">
    <location>
        <begin position="122"/>
        <end position="158"/>
    </location>
</feature>
<accession>A0AA39VAP8</accession>
<dbReference type="InterPro" id="IPR015943">
    <property type="entry name" value="WD40/YVTN_repeat-like_dom_sf"/>
</dbReference>
<dbReference type="Proteomes" id="UP001168877">
    <property type="component" value="Unassembled WGS sequence"/>
</dbReference>
<evidence type="ECO:0000256" key="4">
    <source>
        <dbReference type="SAM" id="MobiDB-lite"/>
    </source>
</evidence>
<evidence type="ECO:0000256" key="1">
    <source>
        <dbReference type="ARBA" id="ARBA00009341"/>
    </source>
</evidence>
<dbReference type="Pfam" id="PF12265">
    <property type="entry name" value="CAF1C_H4-bd"/>
    <property type="match status" value="1"/>
</dbReference>
<keyword evidence="2" id="KW-0853">WD repeat</keyword>
<reference evidence="6" key="1">
    <citation type="journal article" date="2022" name="Plant J.">
        <title>Strategies of tolerance reflected in two North American maple genomes.</title>
        <authorList>
            <person name="McEvoy S.L."/>
            <person name="Sezen U.U."/>
            <person name="Trouern-Trend A."/>
            <person name="McMahon S.M."/>
            <person name="Schaberg P.G."/>
            <person name="Yang J."/>
            <person name="Wegrzyn J.L."/>
            <person name="Swenson N.G."/>
        </authorList>
    </citation>
    <scope>NUCLEOTIDE SEQUENCE</scope>
    <source>
        <strain evidence="6">NS2018</strain>
    </source>
</reference>
<comment type="similarity">
    <text evidence="1">Belongs to the WD repeat RBAP46/RBAP48/MSI1 family.</text>
</comment>
<dbReference type="PANTHER" id="PTHR45903">
    <property type="entry name" value="GLUTAMATE-RICH WD REPEAT-CONTAINING PROTEIN 1"/>
    <property type="match status" value="1"/>
</dbReference>
<keyword evidence="7" id="KW-1185">Reference proteome</keyword>
<feature type="compositionally biased region" description="Acidic residues" evidence="4">
    <location>
        <begin position="131"/>
        <end position="151"/>
    </location>
</feature>
<evidence type="ECO:0000259" key="5">
    <source>
        <dbReference type="Pfam" id="PF12265"/>
    </source>
</evidence>
<proteinExistence type="inferred from homology"/>
<name>A0AA39VAP8_ACESA</name>
<dbReference type="PANTHER" id="PTHR45903:SF1">
    <property type="entry name" value="GLUTAMATE-RICH WD REPEAT-CONTAINING PROTEIN 1"/>
    <property type="match status" value="1"/>
</dbReference>
<evidence type="ECO:0000256" key="2">
    <source>
        <dbReference type="ARBA" id="ARBA00022574"/>
    </source>
</evidence>
<protein>
    <recommendedName>
        <fullName evidence="5">Histone-binding protein RBBP4-like N-terminal domain-containing protein</fullName>
    </recommendedName>
</protein>
<sequence length="172" mass="18708">MVRSIKNPKKAKRKNKDGKKGDGSSSSSSSVPSKPTKVWQPGVDTLEEGEELQCDPTAYNSLHAFHIGWPCLSFDIVRDSLGLVRNEFPHTVYFVAGTQAEKPSWNSIGVFKVSNISGKRRELVPNKPATGDDDMDSESSDSDEDSEDEGEGGSGNPILQAIFCSLDILFIS</sequence>
<feature type="compositionally biased region" description="Basic residues" evidence="4">
    <location>
        <begin position="1"/>
        <end position="17"/>
    </location>
</feature>
<feature type="region of interest" description="Disordered" evidence="4">
    <location>
        <begin position="1"/>
        <end position="40"/>
    </location>
</feature>
<dbReference type="GO" id="GO:0005730">
    <property type="term" value="C:nucleolus"/>
    <property type="evidence" value="ECO:0007669"/>
    <property type="project" value="TreeGrafter"/>
</dbReference>
<feature type="domain" description="Histone-binding protein RBBP4-like N-terminal" evidence="5">
    <location>
        <begin position="50"/>
        <end position="116"/>
    </location>
</feature>
<feature type="compositionally biased region" description="Low complexity" evidence="4">
    <location>
        <begin position="23"/>
        <end position="34"/>
    </location>
</feature>
<reference evidence="6" key="2">
    <citation type="submission" date="2023-06" db="EMBL/GenBank/DDBJ databases">
        <authorList>
            <person name="Swenson N.G."/>
            <person name="Wegrzyn J.L."/>
            <person name="Mcevoy S.L."/>
        </authorList>
    </citation>
    <scope>NUCLEOTIDE SEQUENCE</scope>
    <source>
        <strain evidence="6">NS2018</strain>
        <tissue evidence="6">Leaf</tissue>
    </source>
</reference>